<feature type="domain" description="O-methyltransferase C-terminal" evidence="5">
    <location>
        <begin position="173"/>
        <end position="372"/>
    </location>
</feature>
<evidence type="ECO:0000256" key="1">
    <source>
        <dbReference type="ARBA" id="ARBA00022603"/>
    </source>
</evidence>
<dbReference type="Gene3D" id="3.40.50.150">
    <property type="entry name" value="Vaccinia Virus protein VP39"/>
    <property type="match status" value="1"/>
</dbReference>
<name>A0AAD6HCA9_9EURO</name>
<dbReference type="Proteomes" id="UP001215712">
    <property type="component" value="Unassembled WGS sequence"/>
</dbReference>
<dbReference type="PIRSF" id="PIRSF005739">
    <property type="entry name" value="O-mtase"/>
    <property type="match status" value="1"/>
</dbReference>
<keyword evidence="3" id="KW-0949">S-adenosyl-L-methionine</keyword>
<keyword evidence="1" id="KW-0489">Methyltransferase</keyword>
<evidence type="ECO:0000256" key="3">
    <source>
        <dbReference type="ARBA" id="ARBA00022691"/>
    </source>
</evidence>
<keyword evidence="2" id="KW-0808">Transferase</keyword>
<dbReference type="Pfam" id="PF00891">
    <property type="entry name" value="Methyltransf_2"/>
    <property type="match status" value="1"/>
</dbReference>
<dbReference type="GO" id="GO:0032259">
    <property type="term" value="P:methylation"/>
    <property type="evidence" value="ECO:0007669"/>
    <property type="project" value="UniProtKB-KW"/>
</dbReference>
<comment type="caution">
    <text evidence="6">The sequence shown here is derived from an EMBL/GenBank/DDBJ whole genome shotgun (WGS) entry which is preliminary data.</text>
</comment>
<sequence>MATGITDSNEFLSTLNQLSQSADDLKSGLSESERVTAIKAAQKLAQSLEKPRDAIFKMSYSPVEIASVRIAIDLGIFTALAENDQPMTLDDLAAIKYADPIFTGYVVEDDFHYKVYVRLPCSIPDISSAFHYGFELAINARSGDSNGFWGIANKLSRPEANILFQSSFVNYYGNKNQDSMWDLMSKNPQFNDDFNALMEASAGDRGYWVDWFPVQERLLDDFTGGTEDVFLVDIAGGRGQDLKAFEAKFPETSGRLILQERECMLDEAKLSGKIEKKGFDLFKPQKVQGAKVYYMKKILHDWTDSQCQEILQHIRIAMVKGYSKLIIEEFVMPEKDAPLLATLWDWNMLVFCSTMERTQSQWNRVLASAGFQVVKVWSSPGDSQSIIEAELM</sequence>
<evidence type="ECO:0000259" key="5">
    <source>
        <dbReference type="Pfam" id="PF00891"/>
    </source>
</evidence>
<dbReference type="EMBL" id="JAQJAN010000019">
    <property type="protein sequence ID" value="KAJ5708889.1"/>
    <property type="molecule type" value="Genomic_DNA"/>
</dbReference>
<gene>
    <name evidence="6" type="ORF">N7493_010223</name>
</gene>
<dbReference type="PROSITE" id="PS51683">
    <property type="entry name" value="SAM_OMT_II"/>
    <property type="match status" value="1"/>
</dbReference>
<reference evidence="6" key="2">
    <citation type="submission" date="2023-01" db="EMBL/GenBank/DDBJ databases">
        <authorList>
            <person name="Petersen C."/>
        </authorList>
    </citation>
    <scope>NUCLEOTIDE SEQUENCE</scope>
    <source>
        <strain evidence="6">IBT 17514</strain>
    </source>
</reference>
<organism evidence="6 7">
    <name type="scientific">Penicillium malachiteum</name>
    <dbReference type="NCBI Taxonomy" id="1324776"/>
    <lineage>
        <taxon>Eukaryota</taxon>
        <taxon>Fungi</taxon>
        <taxon>Dikarya</taxon>
        <taxon>Ascomycota</taxon>
        <taxon>Pezizomycotina</taxon>
        <taxon>Eurotiomycetes</taxon>
        <taxon>Eurotiomycetidae</taxon>
        <taxon>Eurotiales</taxon>
        <taxon>Aspergillaceae</taxon>
        <taxon>Penicillium</taxon>
    </lineage>
</organism>
<dbReference type="InterPro" id="IPR029063">
    <property type="entry name" value="SAM-dependent_MTases_sf"/>
</dbReference>
<accession>A0AAD6HCA9</accession>
<dbReference type="InterPro" id="IPR036388">
    <property type="entry name" value="WH-like_DNA-bd_sf"/>
</dbReference>
<dbReference type="InterPro" id="IPR016461">
    <property type="entry name" value="COMT-like"/>
</dbReference>
<evidence type="ECO:0000256" key="4">
    <source>
        <dbReference type="PIRSR" id="PIRSR005739-1"/>
    </source>
</evidence>
<dbReference type="GO" id="GO:0044550">
    <property type="term" value="P:secondary metabolite biosynthetic process"/>
    <property type="evidence" value="ECO:0007669"/>
    <property type="project" value="UniProtKB-ARBA"/>
</dbReference>
<dbReference type="PANTHER" id="PTHR43712:SF1">
    <property type="entry name" value="HYPOTHETICAL O-METHYLTRANSFERASE (EUROFUNG)-RELATED"/>
    <property type="match status" value="1"/>
</dbReference>
<dbReference type="AlphaFoldDB" id="A0AAD6HCA9"/>
<dbReference type="InterPro" id="IPR036390">
    <property type="entry name" value="WH_DNA-bd_sf"/>
</dbReference>
<reference evidence="6" key="1">
    <citation type="journal article" date="2023" name="IMA Fungus">
        <title>Comparative genomic study of the Penicillium genus elucidates a diverse pangenome and 15 lateral gene transfer events.</title>
        <authorList>
            <person name="Petersen C."/>
            <person name="Sorensen T."/>
            <person name="Nielsen M.R."/>
            <person name="Sondergaard T.E."/>
            <person name="Sorensen J.L."/>
            <person name="Fitzpatrick D.A."/>
            <person name="Frisvad J.C."/>
            <person name="Nielsen K.L."/>
        </authorList>
    </citation>
    <scope>NUCLEOTIDE SEQUENCE</scope>
    <source>
        <strain evidence="6">IBT 17514</strain>
    </source>
</reference>
<proteinExistence type="predicted"/>
<keyword evidence="7" id="KW-1185">Reference proteome</keyword>
<dbReference type="InterPro" id="IPR001077">
    <property type="entry name" value="COMT_C"/>
</dbReference>
<dbReference type="GO" id="GO:0008171">
    <property type="term" value="F:O-methyltransferase activity"/>
    <property type="evidence" value="ECO:0007669"/>
    <property type="project" value="InterPro"/>
</dbReference>
<dbReference type="PANTHER" id="PTHR43712">
    <property type="entry name" value="PUTATIVE (AFU_ORTHOLOGUE AFUA_4G14580)-RELATED"/>
    <property type="match status" value="1"/>
</dbReference>
<dbReference type="SUPFAM" id="SSF46785">
    <property type="entry name" value="Winged helix' DNA-binding domain"/>
    <property type="match status" value="1"/>
</dbReference>
<protein>
    <recommendedName>
        <fullName evidence="5">O-methyltransferase C-terminal domain-containing protein</fullName>
    </recommendedName>
</protein>
<evidence type="ECO:0000256" key="2">
    <source>
        <dbReference type="ARBA" id="ARBA00022679"/>
    </source>
</evidence>
<evidence type="ECO:0000313" key="6">
    <source>
        <dbReference type="EMBL" id="KAJ5708889.1"/>
    </source>
</evidence>
<feature type="active site" description="Proton acceptor" evidence="4">
    <location>
        <position position="300"/>
    </location>
</feature>
<evidence type="ECO:0000313" key="7">
    <source>
        <dbReference type="Proteomes" id="UP001215712"/>
    </source>
</evidence>
<dbReference type="Gene3D" id="1.10.10.10">
    <property type="entry name" value="Winged helix-like DNA-binding domain superfamily/Winged helix DNA-binding domain"/>
    <property type="match status" value="1"/>
</dbReference>
<dbReference type="SUPFAM" id="SSF53335">
    <property type="entry name" value="S-adenosyl-L-methionine-dependent methyltransferases"/>
    <property type="match status" value="1"/>
</dbReference>